<dbReference type="PANTHER" id="PTHR38934">
    <property type="entry name" value="HYPHALLY REGULATED CELL WALL PROTEIN 1"/>
    <property type="match status" value="1"/>
</dbReference>
<dbReference type="Proteomes" id="UP000315995">
    <property type="component" value="Chromosome"/>
</dbReference>
<evidence type="ECO:0000313" key="7">
    <source>
        <dbReference type="Proteomes" id="UP000315995"/>
    </source>
</evidence>
<feature type="chain" id="PRO_5030106707" evidence="4">
    <location>
        <begin position="28"/>
        <end position="1338"/>
    </location>
</feature>
<feature type="domain" description="Right handed beta helix" evidence="5">
    <location>
        <begin position="151"/>
        <end position="307"/>
    </location>
</feature>
<dbReference type="Pfam" id="PF13948">
    <property type="entry name" value="DUF4215"/>
    <property type="match status" value="5"/>
</dbReference>
<dbReference type="SUPFAM" id="SSF51126">
    <property type="entry name" value="Pectin lyase-like"/>
    <property type="match status" value="2"/>
</dbReference>
<accession>A0A4Y6PYS2</accession>
<reference evidence="6 7" key="1">
    <citation type="submission" date="2019-06" db="EMBL/GenBank/DDBJ databases">
        <title>Persicimonas caeni gen. nov., sp. nov., a predatory bacterium isolated from solar saltern.</title>
        <authorList>
            <person name="Wang S."/>
        </authorList>
    </citation>
    <scope>NUCLEOTIDE SEQUENCE [LARGE SCALE GENOMIC DNA]</scope>
    <source>
        <strain evidence="6 7">YN101</strain>
    </source>
</reference>
<name>A0A4Y6PYS2_PERCE</name>
<evidence type="ECO:0000313" key="6">
    <source>
        <dbReference type="EMBL" id="QDG53484.1"/>
    </source>
</evidence>
<dbReference type="NCBIfam" id="TIGR02232">
    <property type="entry name" value="myxo_disulf_rpt"/>
    <property type="match status" value="12"/>
</dbReference>
<dbReference type="NCBIfam" id="NF041518">
    <property type="entry name" value="choice_anch_Q"/>
    <property type="match status" value="1"/>
</dbReference>
<dbReference type="InterPro" id="IPR012334">
    <property type="entry name" value="Pectin_lyas_fold"/>
</dbReference>
<dbReference type="PANTHER" id="PTHR38934:SF6">
    <property type="entry name" value="CHROMOSOME UNDETERMINED SCAFFOLD_176, WHOLE GENOME SHOTGUN SEQUENCE"/>
    <property type="match status" value="1"/>
</dbReference>
<proteinExistence type="predicted"/>
<evidence type="ECO:0000256" key="1">
    <source>
        <dbReference type="ARBA" id="ARBA00022729"/>
    </source>
</evidence>
<feature type="domain" description="Right handed beta helix" evidence="5">
    <location>
        <begin position="495"/>
        <end position="651"/>
    </location>
</feature>
<dbReference type="InterPro" id="IPR059226">
    <property type="entry name" value="Choice_anch_Q_dom"/>
</dbReference>
<organism evidence="6 7">
    <name type="scientific">Persicimonas caeni</name>
    <dbReference type="NCBI Taxonomy" id="2292766"/>
    <lineage>
        <taxon>Bacteria</taxon>
        <taxon>Deltaproteobacteria</taxon>
        <taxon>Bradymonadales</taxon>
        <taxon>Bradymonadaceae</taxon>
        <taxon>Persicimonas</taxon>
    </lineage>
</organism>
<evidence type="ECO:0000256" key="3">
    <source>
        <dbReference type="ARBA" id="ARBA00023157"/>
    </source>
</evidence>
<accession>A0A5B8Y9P8</accession>
<dbReference type="InterPro" id="IPR039448">
    <property type="entry name" value="Beta_helix"/>
</dbReference>
<keyword evidence="1 4" id="KW-0732">Signal</keyword>
<dbReference type="RefSeq" id="WP_141199940.1">
    <property type="nucleotide sequence ID" value="NZ_CP041186.1"/>
</dbReference>
<dbReference type="Pfam" id="PF13229">
    <property type="entry name" value="Beta_helix"/>
    <property type="match status" value="2"/>
</dbReference>
<dbReference type="SMART" id="SM00710">
    <property type="entry name" value="PbH1"/>
    <property type="match status" value="10"/>
</dbReference>
<evidence type="ECO:0000259" key="5">
    <source>
        <dbReference type="Pfam" id="PF13229"/>
    </source>
</evidence>
<dbReference type="PROSITE" id="PS51257">
    <property type="entry name" value="PROKAR_LIPOPROTEIN"/>
    <property type="match status" value="1"/>
</dbReference>
<gene>
    <name evidence="6" type="ORF">FIV42_22880</name>
</gene>
<dbReference type="OrthoDB" id="5502550at2"/>
<keyword evidence="7" id="KW-1185">Reference proteome</keyword>
<dbReference type="EMBL" id="CP041186">
    <property type="protein sequence ID" value="QDG53484.1"/>
    <property type="molecule type" value="Genomic_DNA"/>
</dbReference>
<evidence type="ECO:0000256" key="4">
    <source>
        <dbReference type="SAM" id="SignalP"/>
    </source>
</evidence>
<feature type="signal peptide" evidence="4">
    <location>
        <begin position="1"/>
        <end position="27"/>
    </location>
</feature>
<sequence>MKTGSWKSTASLALFAGCLLWSGLASAQTTIPGGTVINQTWTSANSPYIIQGDITVPSGASLTIEQGVEVHFTSSDNMSSGSDTSRVELIVAGAIDVNGTSSNPVKFIPDTGTTAAGTNQSHWWGIHVESTATQADFDHIDLQNAQNGLRTDATGSVLNLRDSVIRNTYSESLHITAGNVTVDTVEFYDGRYRGIEAFNAGTVATVTNSKIYDNGNYGILATNGAELDLTNSIVSSNSSHGLYLELENGSSATHDIVNCTIDDNGGSGVYVRSVSGTSARANVLNSLVTSNSSYGIQAQYNYGTIDVSYSNIWNNTSGNFYNMSATGAGNLNTNPLYANAPTDYALTSRSPARFGADNGQDMGAVPYAGAQTTNWTGYLWTDTTLTASNSPYLITGDLTVPSGVTLTIEEGVELHFDAGDQMLAGSSVNRVVLTVAGAIDVNGTSSNPVKFIPDTGTTASGSNQSHWTGIHVESTATQADFDHIDLQNAQNGLRTDATGSVLNLRDSVIRNTYSESLHIAAGNVTVDTVEFYDGRYRGIEAFNAGTVATVTNSKIYDNGNYGILATNGAELDLTNSIVSSNSSHGLYLELENGSSATHDIVNCTIDDNGGSGVYVRSVSGTSARAKVLNSLVTNNSSYGIQAQYNYGTIDVSYSNIWNNTSGNFYNMSATGAGNLSANPLYVNAPTDYSLQSSSTSIDAGTANGAPGFDIEGNTRPVDGNGINGAEYDMGAYEYGASSVCGDGAVGAGESCDDGANNGSYGYCNATCDGLAAYCGDGTVQSNHEECDDGNSDNTDSCTDTCESATCGDGYVQSGEACDDGNSDNTDSCTTACAAPTCGDGFVQSGETCDDGNSDNTDSCTNTCEAPTCGDGYVQSGEECDDGNNIDTDSCSNACTTAGCGDGVVQSGEECDDGNSDNTDSCLDTCVAASCGDGFVQSGEACDDGNSDNTDGCLNTCIAATCGDGFVHAGVELCDDADADNTDNCLDTCEPASCGDGYVQAGVEQCDDGNSVETDGCSNSCTTTFCGDGVVQSGEACDDGNDDNTDGCTTECANAVCGDGYVEAGVEECDDGNSSNTDACTNACRDAVCGDGYEHAGVEGCDDGNQNDTDGCTNACKLATCGDGVVDPGEECDDGNASNTDLCLDTCVAASCGDGFRQQGEACDDGNDDDTDDCLSTCQRAGCGDGFVHEGVEECDDGNGSDEDACLITCEEATCGDGFLHEGVEECDDGNTEDGDGCSASCLTEAGDDVGADAGADAGSDAGYDAGADAGADAGYDAGSDAGVGADGGQTVENGQTAADEGCGCSANQDSPNPANGIYLLLVAFGLAILRRRTSHTNR</sequence>
<protein>
    <submittedName>
        <fullName evidence="6">DUF4215 domain-containing protein</fullName>
    </submittedName>
</protein>
<dbReference type="InterPro" id="IPR011050">
    <property type="entry name" value="Pectin_lyase_fold/virulence"/>
</dbReference>
<dbReference type="InterPro" id="IPR006626">
    <property type="entry name" value="PbH1"/>
</dbReference>
<keyword evidence="3" id="KW-1015">Disulfide bond</keyword>
<evidence type="ECO:0000256" key="2">
    <source>
        <dbReference type="ARBA" id="ARBA00022737"/>
    </source>
</evidence>
<keyword evidence="2" id="KW-0677">Repeat</keyword>
<dbReference type="InterPro" id="IPR011936">
    <property type="entry name" value="Myxo_disulph_rpt"/>
</dbReference>
<dbReference type="Gene3D" id="2.160.20.10">
    <property type="entry name" value="Single-stranded right-handed beta-helix, Pectin lyase-like"/>
    <property type="match status" value="2"/>
</dbReference>